<protein>
    <submittedName>
        <fullName evidence="1">Uncharacterized protein</fullName>
    </submittedName>
</protein>
<evidence type="ECO:0000313" key="1">
    <source>
        <dbReference type="EMBL" id="KKP48033.1"/>
    </source>
</evidence>
<sequence length="66" mass="7428">MFETITIKKNVLDFKPPQLTSEQLEEARVRLQVLNQISLNHGAVPVQAQVGKDGKIISITVEEKKK</sequence>
<name>A0A0F9ZUI3_9BACT</name>
<dbReference type="EMBL" id="LBOZ01000002">
    <property type="protein sequence ID" value="KKP48033.1"/>
    <property type="molecule type" value="Genomic_DNA"/>
</dbReference>
<gene>
    <name evidence="1" type="ORF">UR38_C0002G0136</name>
</gene>
<organism evidence="1 2">
    <name type="scientific">Candidatus Woesebacteria bacterium GW2011_GWA2_33_28</name>
    <dbReference type="NCBI Taxonomy" id="1618561"/>
    <lineage>
        <taxon>Bacteria</taxon>
        <taxon>Candidatus Woeseibacteriota</taxon>
    </lineage>
</organism>
<comment type="caution">
    <text evidence="1">The sequence shown here is derived from an EMBL/GenBank/DDBJ whole genome shotgun (WGS) entry which is preliminary data.</text>
</comment>
<dbReference type="AlphaFoldDB" id="A0A0F9ZUI3"/>
<dbReference type="Proteomes" id="UP000033995">
    <property type="component" value="Unassembled WGS sequence"/>
</dbReference>
<evidence type="ECO:0000313" key="2">
    <source>
        <dbReference type="Proteomes" id="UP000033995"/>
    </source>
</evidence>
<accession>A0A0F9ZUI3</accession>
<proteinExistence type="predicted"/>
<reference evidence="1 2" key="1">
    <citation type="journal article" date="2015" name="Nature">
        <title>rRNA introns, odd ribosomes, and small enigmatic genomes across a large radiation of phyla.</title>
        <authorList>
            <person name="Brown C.T."/>
            <person name="Hug L.A."/>
            <person name="Thomas B.C."/>
            <person name="Sharon I."/>
            <person name="Castelle C.J."/>
            <person name="Singh A."/>
            <person name="Wilkins M.J."/>
            <person name="Williams K.H."/>
            <person name="Banfield J.F."/>
        </authorList>
    </citation>
    <scope>NUCLEOTIDE SEQUENCE [LARGE SCALE GENOMIC DNA]</scope>
</reference>